<evidence type="ECO:0000313" key="1">
    <source>
        <dbReference type="EMBL" id="GAA1752255.1"/>
    </source>
</evidence>
<comment type="caution">
    <text evidence="1">The sequence shown here is derived from an EMBL/GenBank/DDBJ whole genome shotgun (WGS) entry which is preliminary data.</text>
</comment>
<sequence>MWLILRDAQSGSSPFRIQVRPREADPIPDSDDQSIIDSGRYHLLSILDDSGSAIGEGGLGSLSQVLAAFQVAEVDALEWTEQPLATVDVNATDTGTFTIDLLEL</sequence>
<name>A0ABN2KBA9_9MICO</name>
<reference evidence="1 2" key="1">
    <citation type="journal article" date="2019" name="Int. J. Syst. Evol. Microbiol.">
        <title>The Global Catalogue of Microorganisms (GCM) 10K type strain sequencing project: providing services to taxonomists for standard genome sequencing and annotation.</title>
        <authorList>
            <consortium name="The Broad Institute Genomics Platform"/>
            <consortium name="The Broad Institute Genome Sequencing Center for Infectious Disease"/>
            <person name="Wu L."/>
            <person name="Ma J."/>
        </authorList>
    </citation>
    <scope>NUCLEOTIDE SEQUENCE [LARGE SCALE GENOMIC DNA]</scope>
    <source>
        <strain evidence="1 2">JCM 14319</strain>
    </source>
</reference>
<organism evidence="1 2">
    <name type="scientific">Agromyces humatus</name>
    <dbReference type="NCBI Taxonomy" id="279573"/>
    <lineage>
        <taxon>Bacteria</taxon>
        <taxon>Bacillati</taxon>
        <taxon>Actinomycetota</taxon>
        <taxon>Actinomycetes</taxon>
        <taxon>Micrococcales</taxon>
        <taxon>Microbacteriaceae</taxon>
        <taxon>Agromyces</taxon>
    </lineage>
</organism>
<dbReference type="Proteomes" id="UP001500506">
    <property type="component" value="Unassembled WGS sequence"/>
</dbReference>
<gene>
    <name evidence="1" type="ORF">GCM10009747_07350</name>
</gene>
<keyword evidence="2" id="KW-1185">Reference proteome</keyword>
<dbReference type="EMBL" id="BAAANH010000001">
    <property type="protein sequence ID" value="GAA1752255.1"/>
    <property type="molecule type" value="Genomic_DNA"/>
</dbReference>
<accession>A0ABN2KBA9</accession>
<protein>
    <submittedName>
        <fullName evidence="1">Uncharacterized protein</fullName>
    </submittedName>
</protein>
<proteinExistence type="predicted"/>
<evidence type="ECO:0000313" key="2">
    <source>
        <dbReference type="Proteomes" id="UP001500506"/>
    </source>
</evidence>